<organism evidence="2">
    <name type="scientific">Mycobacterium sp. (strain MCS)</name>
    <dbReference type="NCBI Taxonomy" id="164756"/>
    <lineage>
        <taxon>Bacteria</taxon>
        <taxon>Bacillati</taxon>
        <taxon>Actinomycetota</taxon>
        <taxon>Actinomycetes</taxon>
        <taxon>Mycobacteriales</taxon>
        <taxon>Mycobacteriaceae</taxon>
        <taxon>Mycobacterium</taxon>
    </lineage>
</organism>
<dbReference type="KEGG" id="mmc:Mmcs_5612"/>
<sequence length="257" mass="26973" precursor="true">MLGRQPPLPLGGHLPIGDPTSPPSHEGTPTGRGGDLPGDRPAAAKGVWGARRSMKWDESMSDLHDAPGRSNARKAAARQLQQQYPGMKYTQAYAASAPDAEAWRQFAQSGRAVHLAACALHVLEATGQLVAAADGCHEGSERDRLWVGAVFAHWLCDQLRAVETHARTVEGTAPFVERRVIDSAPPPLPEPLRAGVGEEIATLLRCAHDLMTAAVQAPPAAPTEVQDAAVQVAAVSQWASTPPECGRGSIASSGGTD</sequence>
<geneLocation type="plasmid" evidence="2">
    <name>Plasmid1</name>
</geneLocation>
<accession>A0A5Q5BTM8</accession>
<dbReference type="EMBL" id="CP000385">
    <property type="protein sequence ID" value="ABG11712.1"/>
    <property type="molecule type" value="Genomic_DNA"/>
</dbReference>
<protein>
    <submittedName>
        <fullName evidence="2">Uncharacterized protein</fullName>
    </submittedName>
</protein>
<evidence type="ECO:0000256" key="1">
    <source>
        <dbReference type="SAM" id="MobiDB-lite"/>
    </source>
</evidence>
<evidence type="ECO:0000313" key="2">
    <source>
        <dbReference type="EMBL" id="ABG11712.1"/>
    </source>
</evidence>
<dbReference type="AlphaFoldDB" id="A0A5Q5BTM8"/>
<keyword evidence="2" id="KW-0614">Plasmid</keyword>
<proteinExistence type="predicted"/>
<feature type="compositionally biased region" description="Low complexity" evidence="1">
    <location>
        <begin position="1"/>
        <end position="17"/>
    </location>
</feature>
<reference evidence="2" key="1">
    <citation type="submission" date="2006-06" db="EMBL/GenBank/DDBJ databases">
        <title>Complete sequence of plasmid of Mycobacterium sp. MCS.</title>
        <authorList>
            <consortium name="US DOE Joint Genome Institute"/>
            <person name="Copeland A."/>
            <person name="Lucas S."/>
            <person name="Lapidus A."/>
            <person name="Barry K."/>
            <person name="Detter J.C."/>
            <person name="Glavina del Rio T."/>
            <person name="Hammon N."/>
            <person name="Israni S."/>
            <person name="Dalin E."/>
            <person name="Tice H."/>
            <person name="Pitluck S."/>
            <person name="Martinez M."/>
            <person name="Schmutz J."/>
            <person name="Larimer F."/>
            <person name="Land M."/>
            <person name="Hauser L."/>
            <person name="Kyrpides N."/>
            <person name="Kim E."/>
            <person name="Miller C.D."/>
            <person name="Hughes J.E."/>
            <person name="Anderson A.J."/>
            <person name="Sims R.C."/>
            <person name="Richardson P."/>
        </authorList>
    </citation>
    <scope>NUCLEOTIDE SEQUENCE [LARGE SCALE GENOMIC DNA]</scope>
    <source>
        <strain evidence="2">MCS</strain>
        <plasmid evidence="2">Plasmid1</plasmid>
    </source>
</reference>
<feature type="region of interest" description="Disordered" evidence="1">
    <location>
        <begin position="1"/>
        <end position="50"/>
    </location>
</feature>
<name>A0A5Q5BTM8_MYCSS</name>
<gene>
    <name evidence="2" type="ordered locus">Mmcs_5612</name>
</gene>